<proteinExistence type="predicted"/>
<gene>
    <name evidence="4" type="primary">cbiX</name>
    <name evidence="4" type="ORF">HMPREF1218_1839</name>
</gene>
<keyword evidence="1" id="KW-0479">Metal-binding</keyword>
<dbReference type="InterPro" id="IPR050963">
    <property type="entry name" value="Sirohydro_Cobaltochel/CbiX"/>
</dbReference>
<dbReference type="SUPFAM" id="SSF53800">
    <property type="entry name" value="Chelatase"/>
    <property type="match status" value="1"/>
</dbReference>
<name>U2LFS8_9BACT</name>
<dbReference type="InterPro" id="IPR002762">
    <property type="entry name" value="CbiX-like"/>
</dbReference>
<accession>U2LFS8</accession>
<dbReference type="CDD" id="cd03416">
    <property type="entry name" value="CbiX_SirB_N"/>
    <property type="match status" value="1"/>
</dbReference>
<feature type="chain" id="PRO_5004630364" evidence="3">
    <location>
        <begin position="22"/>
        <end position="298"/>
    </location>
</feature>
<keyword evidence="5" id="KW-1185">Reference proteome</keyword>
<protein>
    <submittedName>
        <fullName evidence="4">Sirohydrochlorin cobaltochelatase</fullName>
        <ecNumber evidence="4">4.99.1.3</ecNumber>
    </submittedName>
</protein>
<dbReference type="AlphaFoldDB" id="U2LFS8"/>
<dbReference type="GO" id="GO:0016852">
    <property type="term" value="F:sirohydrochlorin cobaltochelatase activity"/>
    <property type="evidence" value="ECO:0007669"/>
    <property type="project" value="UniProtKB-EC"/>
</dbReference>
<dbReference type="PANTHER" id="PTHR33542:SF3">
    <property type="entry name" value="SIROHYDROCHLORIN FERROCHELATASE, CHLOROPLASTIC"/>
    <property type="match status" value="1"/>
</dbReference>
<dbReference type="PATRIC" id="fig|1081904.3.peg.781"/>
<evidence type="ECO:0000256" key="1">
    <source>
        <dbReference type="ARBA" id="ARBA00022723"/>
    </source>
</evidence>
<dbReference type="PANTHER" id="PTHR33542">
    <property type="entry name" value="SIROHYDROCHLORIN FERROCHELATASE, CHLOROPLASTIC"/>
    <property type="match status" value="1"/>
</dbReference>
<reference evidence="4 5" key="1">
    <citation type="submission" date="2013-08" db="EMBL/GenBank/DDBJ databases">
        <authorList>
            <person name="Durkin A.S."/>
            <person name="Haft D.R."/>
            <person name="McCorrison J."/>
            <person name="Torralba M."/>
            <person name="Gillis M."/>
            <person name="Haft D.H."/>
            <person name="Methe B."/>
            <person name="Sutton G."/>
            <person name="Nelson K.E."/>
        </authorList>
    </citation>
    <scope>NUCLEOTIDE SEQUENCE [LARGE SCALE GENOMIC DNA]</scope>
    <source>
        <strain evidence="4 5">F0068</strain>
    </source>
</reference>
<evidence type="ECO:0000313" key="4">
    <source>
        <dbReference type="EMBL" id="ERK03338.1"/>
    </source>
</evidence>
<dbReference type="SMR" id="U2LFS8"/>
<dbReference type="EC" id="4.99.1.3" evidence="4"/>
<evidence type="ECO:0000313" key="5">
    <source>
        <dbReference type="Proteomes" id="UP000016600"/>
    </source>
</evidence>
<evidence type="ECO:0000256" key="2">
    <source>
        <dbReference type="ARBA" id="ARBA00023239"/>
    </source>
</evidence>
<evidence type="ECO:0000256" key="3">
    <source>
        <dbReference type="SAM" id="SignalP"/>
    </source>
</evidence>
<keyword evidence="3" id="KW-0732">Signal</keyword>
<sequence>MMKKLLFSLALLMAGVCGSEAKNALVVIAHGSPMESWRKPVLNLEEIVRAKVKAGELKGIDYVRVALMEYTEPSIASVIKDCETQGVDSIFALPLFMAPSSHTEEDLPNILGQKYNPHVRKELAEEKTEMVKSRTPIVLGPTFYYSYVLEKAMMERVKSLSKDPANEAVILLAHGDNDRIGFWNNILENVSKYVKEHSKITYTDGRLIEMGYNFGVKLMPLLTKAAQAKKRIIVQGIYLTSDVKQMADRHKMNEQQAALVKSRGVEIVYSAEGILPASTGLVADWIVEQTKQWLHSAR</sequence>
<comment type="caution">
    <text evidence="4">The sequence shown here is derived from an EMBL/GenBank/DDBJ whole genome shotgun (WGS) entry which is preliminary data.</text>
</comment>
<dbReference type="GO" id="GO:0046872">
    <property type="term" value="F:metal ion binding"/>
    <property type="evidence" value="ECO:0007669"/>
    <property type="project" value="UniProtKB-KW"/>
</dbReference>
<dbReference type="Pfam" id="PF01903">
    <property type="entry name" value="CbiX"/>
    <property type="match status" value="1"/>
</dbReference>
<dbReference type="EMBL" id="AWET01000011">
    <property type="protein sequence ID" value="ERK03338.1"/>
    <property type="molecule type" value="Genomic_DNA"/>
</dbReference>
<dbReference type="Gene3D" id="3.40.50.1400">
    <property type="match status" value="1"/>
</dbReference>
<dbReference type="RefSeq" id="WP_021583484.1">
    <property type="nucleotide sequence ID" value="NZ_AWET01000011.1"/>
</dbReference>
<organism evidence="4 5">
    <name type="scientific">Hoylesella pleuritidis F0068</name>
    <dbReference type="NCBI Taxonomy" id="1081904"/>
    <lineage>
        <taxon>Bacteria</taxon>
        <taxon>Pseudomonadati</taxon>
        <taxon>Bacteroidota</taxon>
        <taxon>Bacteroidia</taxon>
        <taxon>Bacteroidales</taxon>
        <taxon>Prevotellaceae</taxon>
        <taxon>Hoylesella</taxon>
    </lineage>
</organism>
<dbReference type="Proteomes" id="UP000016600">
    <property type="component" value="Unassembled WGS sequence"/>
</dbReference>
<keyword evidence="2 4" id="KW-0456">Lyase</keyword>
<feature type="signal peptide" evidence="3">
    <location>
        <begin position="1"/>
        <end position="21"/>
    </location>
</feature>